<keyword evidence="1" id="KW-0472">Membrane</keyword>
<dbReference type="Pfam" id="PF13791">
    <property type="entry name" value="Sigma_reg_C"/>
    <property type="match status" value="1"/>
</dbReference>
<evidence type="ECO:0000259" key="2">
    <source>
        <dbReference type="Pfam" id="PF13791"/>
    </source>
</evidence>
<reference evidence="3" key="2">
    <citation type="journal article" date="2021" name="PeerJ">
        <title>Extensive microbial diversity within the chicken gut microbiome revealed by metagenomics and culture.</title>
        <authorList>
            <person name="Gilroy R."/>
            <person name="Ravi A."/>
            <person name="Getino M."/>
            <person name="Pursley I."/>
            <person name="Horton D.L."/>
            <person name="Alikhan N.F."/>
            <person name="Baker D."/>
            <person name="Gharbi K."/>
            <person name="Hall N."/>
            <person name="Watson M."/>
            <person name="Adriaenssens E.M."/>
            <person name="Foster-Nyarko E."/>
            <person name="Jarju S."/>
            <person name="Secka A."/>
            <person name="Antonio M."/>
            <person name="Oren A."/>
            <person name="Chaudhuri R.R."/>
            <person name="La Ragione R."/>
            <person name="Hildebrand F."/>
            <person name="Pallen M.J."/>
        </authorList>
    </citation>
    <scope>NUCLEOTIDE SEQUENCE</scope>
    <source>
        <strain evidence="3">CHK188-20938</strain>
    </source>
</reference>
<gene>
    <name evidence="3" type="ORF">IAB71_10860</name>
</gene>
<protein>
    <submittedName>
        <fullName evidence="3">Anti sigma factor C-terminal domain-containing protein</fullName>
    </submittedName>
</protein>
<proteinExistence type="predicted"/>
<keyword evidence="1" id="KW-0812">Transmembrane</keyword>
<sequence>MTYRELIQLYKTGKLNKEDKEKVAADIERQEAIGEYLFDESRIPDMPEILEAPAETDPEDTDQKFLSMLRSSIRRAFIKLGITVGCIVLAILLCTIFLLPRVVSLFYYDPAEIVSGATNRMSLDLAVYSELFLPGCCRNSVTVESLGYGRYLISIPQTVSWGGAPHITVSGRLDQNRLTLYNVDVLSPPPGNAFLSPDGTHPQMKSNTGPAGTKEEAAEALSSMDEQLYYGYVSLEQLTGYEDVYQWLREKGLDSANLWFCVYTENADGLSAANIGFTNNFSGVPLSWDSERYPLLQGMDEEGSLLDMSSSKTAETHFTSLLSYLRDYGEIAEMMPFSYNPGKEDLESMISYVEEHGLQLYGFGILSYKDNLLQLSSDPAVSYLWARPLS</sequence>
<feature type="transmembrane region" description="Helical" evidence="1">
    <location>
        <begin position="76"/>
        <end position="99"/>
    </location>
</feature>
<name>A0A9D1TAW4_9FIRM</name>
<dbReference type="InterPro" id="IPR025672">
    <property type="entry name" value="Sigma_reg_C_dom"/>
</dbReference>
<dbReference type="EMBL" id="DVOO01000031">
    <property type="protein sequence ID" value="HIV26259.1"/>
    <property type="molecule type" value="Genomic_DNA"/>
</dbReference>
<evidence type="ECO:0000313" key="4">
    <source>
        <dbReference type="Proteomes" id="UP000824169"/>
    </source>
</evidence>
<dbReference type="AlphaFoldDB" id="A0A9D1TAW4"/>
<comment type="caution">
    <text evidence="3">The sequence shown here is derived from an EMBL/GenBank/DDBJ whole genome shotgun (WGS) entry which is preliminary data.</text>
</comment>
<feature type="domain" description="Sigma factor regulator C-terminal" evidence="2">
    <location>
        <begin position="229"/>
        <end position="383"/>
    </location>
</feature>
<reference evidence="3" key="1">
    <citation type="submission" date="2020-10" db="EMBL/GenBank/DDBJ databases">
        <authorList>
            <person name="Gilroy R."/>
        </authorList>
    </citation>
    <scope>NUCLEOTIDE SEQUENCE</scope>
    <source>
        <strain evidence="3">CHK188-20938</strain>
    </source>
</reference>
<organism evidence="3 4">
    <name type="scientific">Candidatus Scatomonas pullistercoris</name>
    <dbReference type="NCBI Taxonomy" id="2840920"/>
    <lineage>
        <taxon>Bacteria</taxon>
        <taxon>Bacillati</taxon>
        <taxon>Bacillota</taxon>
        <taxon>Clostridia</taxon>
        <taxon>Lachnospirales</taxon>
        <taxon>Lachnospiraceae</taxon>
        <taxon>Lachnospiraceae incertae sedis</taxon>
        <taxon>Candidatus Scatomonas</taxon>
    </lineage>
</organism>
<dbReference type="Proteomes" id="UP000824169">
    <property type="component" value="Unassembled WGS sequence"/>
</dbReference>
<accession>A0A9D1TAW4</accession>
<keyword evidence="1" id="KW-1133">Transmembrane helix</keyword>
<evidence type="ECO:0000313" key="3">
    <source>
        <dbReference type="EMBL" id="HIV26259.1"/>
    </source>
</evidence>
<evidence type="ECO:0000256" key="1">
    <source>
        <dbReference type="SAM" id="Phobius"/>
    </source>
</evidence>